<reference evidence="2" key="2">
    <citation type="journal article" date="2024" name="Plant">
        <title>Genomic evolution and insights into agronomic trait innovations of Sesamum species.</title>
        <authorList>
            <person name="Miao H."/>
            <person name="Wang L."/>
            <person name="Qu L."/>
            <person name="Liu H."/>
            <person name="Sun Y."/>
            <person name="Le M."/>
            <person name="Wang Q."/>
            <person name="Wei S."/>
            <person name="Zheng Y."/>
            <person name="Lin W."/>
            <person name="Duan Y."/>
            <person name="Cao H."/>
            <person name="Xiong S."/>
            <person name="Wang X."/>
            <person name="Wei L."/>
            <person name="Li C."/>
            <person name="Ma Q."/>
            <person name="Ju M."/>
            <person name="Zhao R."/>
            <person name="Li G."/>
            <person name="Mu C."/>
            <person name="Tian Q."/>
            <person name="Mei H."/>
            <person name="Zhang T."/>
            <person name="Gao T."/>
            <person name="Zhang H."/>
        </authorList>
    </citation>
    <scope>NUCLEOTIDE SEQUENCE</scope>
    <source>
        <strain evidence="2">KEN1</strain>
    </source>
</reference>
<evidence type="ECO:0000313" key="2">
    <source>
        <dbReference type="EMBL" id="KAL0411495.1"/>
    </source>
</evidence>
<accession>A0AAW2U4Q4</accession>
<dbReference type="EMBL" id="JACGWN010000013">
    <property type="protein sequence ID" value="KAL0411495.1"/>
    <property type="molecule type" value="Genomic_DNA"/>
</dbReference>
<organism evidence="2">
    <name type="scientific">Sesamum latifolium</name>
    <dbReference type="NCBI Taxonomy" id="2727402"/>
    <lineage>
        <taxon>Eukaryota</taxon>
        <taxon>Viridiplantae</taxon>
        <taxon>Streptophyta</taxon>
        <taxon>Embryophyta</taxon>
        <taxon>Tracheophyta</taxon>
        <taxon>Spermatophyta</taxon>
        <taxon>Magnoliopsida</taxon>
        <taxon>eudicotyledons</taxon>
        <taxon>Gunneridae</taxon>
        <taxon>Pentapetalae</taxon>
        <taxon>asterids</taxon>
        <taxon>lamiids</taxon>
        <taxon>Lamiales</taxon>
        <taxon>Pedaliaceae</taxon>
        <taxon>Sesamum</taxon>
    </lineage>
</organism>
<sequence>MRAPRNSQGMRRKRRGRSRSTRFNPPTGVEAAPSPNFSIHRCFKEFSAAHESISPSSTTRFARARNSVKLKSRGLGVPA</sequence>
<feature type="compositionally biased region" description="Basic residues" evidence="1">
    <location>
        <begin position="10"/>
        <end position="20"/>
    </location>
</feature>
<feature type="region of interest" description="Disordered" evidence="1">
    <location>
        <begin position="1"/>
        <end position="36"/>
    </location>
</feature>
<evidence type="ECO:0000256" key="1">
    <source>
        <dbReference type="SAM" id="MobiDB-lite"/>
    </source>
</evidence>
<name>A0AAW2U4Q4_9LAMI</name>
<gene>
    <name evidence="2" type="ORF">Slati_3739200</name>
</gene>
<reference evidence="2" key="1">
    <citation type="submission" date="2020-06" db="EMBL/GenBank/DDBJ databases">
        <authorList>
            <person name="Li T."/>
            <person name="Hu X."/>
            <person name="Zhang T."/>
            <person name="Song X."/>
            <person name="Zhang H."/>
            <person name="Dai N."/>
            <person name="Sheng W."/>
            <person name="Hou X."/>
            <person name="Wei L."/>
        </authorList>
    </citation>
    <scope>NUCLEOTIDE SEQUENCE</scope>
    <source>
        <strain evidence="2">KEN1</strain>
        <tissue evidence="2">Leaf</tissue>
    </source>
</reference>
<dbReference type="AlphaFoldDB" id="A0AAW2U4Q4"/>
<comment type="caution">
    <text evidence="2">The sequence shown here is derived from an EMBL/GenBank/DDBJ whole genome shotgun (WGS) entry which is preliminary data.</text>
</comment>
<proteinExistence type="predicted"/>
<protein>
    <submittedName>
        <fullName evidence="2">Uncharacterized protein</fullName>
    </submittedName>
</protein>